<dbReference type="PANTHER" id="PTHR36456">
    <property type="entry name" value="UPF0232 PROTEIN SCO3875"/>
    <property type="match status" value="1"/>
</dbReference>
<reference evidence="1 2" key="1">
    <citation type="submission" date="2024-04" db="EMBL/GenBank/DDBJ databases">
        <title>A novel species isolated from cricket.</title>
        <authorList>
            <person name="Wang H.-C."/>
        </authorList>
    </citation>
    <scope>NUCLEOTIDE SEQUENCE [LARGE SCALE GENOMIC DNA]</scope>
    <source>
        <strain evidence="1 2">WL0021</strain>
    </source>
</reference>
<evidence type="ECO:0000313" key="1">
    <source>
        <dbReference type="EMBL" id="MEN3930380.1"/>
    </source>
</evidence>
<dbReference type="InterPro" id="IPR007922">
    <property type="entry name" value="DciA-like"/>
</dbReference>
<sequence length="170" mass="19220">MARQARLKAKPLAELIEGCLSPSLAAQGFATSDVLIAWPDIVGEKLAAFTRPMKLEWPRRRASFDPDERPMPATLVIRVESAFALEMQHQSPLIIEKVNTYFGWRCVGKIVLKQGPVHREEKQPQQRPPISENEREQIKTAIGNVEDEPLREALERLGKSVLTSNKNQSR</sequence>
<dbReference type="InterPro" id="IPR010593">
    <property type="entry name" value="DUF1159"/>
</dbReference>
<evidence type="ECO:0000313" key="2">
    <source>
        <dbReference type="Proteomes" id="UP001418637"/>
    </source>
</evidence>
<organism evidence="1 2">
    <name type="scientific">Hohaiivirga grylli</name>
    <dbReference type="NCBI Taxonomy" id="3133970"/>
    <lineage>
        <taxon>Bacteria</taxon>
        <taxon>Pseudomonadati</taxon>
        <taxon>Pseudomonadota</taxon>
        <taxon>Alphaproteobacteria</taxon>
        <taxon>Hyphomicrobiales</taxon>
        <taxon>Methylobacteriaceae</taxon>
        <taxon>Hohaiivirga</taxon>
    </lineage>
</organism>
<dbReference type="RefSeq" id="WP_346336391.1">
    <property type="nucleotide sequence ID" value="NZ_JBBYXI010000002.1"/>
</dbReference>
<proteinExistence type="predicted"/>
<gene>
    <name evidence="1" type="ORF">WJT86_04795</name>
</gene>
<dbReference type="Proteomes" id="UP001418637">
    <property type="component" value="Unassembled WGS sequence"/>
</dbReference>
<accession>A0ABV0BLF9</accession>
<name>A0ABV0BLF9_9HYPH</name>
<dbReference type="PIRSF" id="PIRSF032064">
    <property type="entry name" value="UCP032064"/>
    <property type="match status" value="1"/>
</dbReference>
<keyword evidence="2" id="KW-1185">Reference proteome</keyword>
<protein>
    <submittedName>
        <fullName evidence="1">DciA family protein</fullName>
    </submittedName>
</protein>
<dbReference type="Pfam" id="PF05258">
    <property type="entry name" value="DciA"/>
    <property type="match status" value="1"/>
</dbReference>
<dbReference type="PANTHER" id="PTHR36456:SF1">
    <property type="entry name" value="UPF0232 PROTEIN SCO3875"/>
    <property type="match status" value="1"/>
</dbReference>
<comment type="caution">
    <text evidence="1">The sequence shown here is derived from an EMBL/GenBank/DDBJ whole genome shotgun (WGS) entry which is preliminary data.</text>
</comment>
<dbReference type="EMBL" id="JBBYXI010000002">
    <property type="protein sequence ID" value="MEN3930380.1"/>
    <property type="molecule type" value="Genomic_DNA"/>
</dbReference>